<dbReference type="AlphaFoldDB" id="A0AAE0FDH1"/>
<name>A0AAE0FDH1_9CHLO</name>
<evidence type="ECO:0000259" key="1">
    <source>
        <dbReference type="PROSITE" id="PS51186"/>
    </source>
</evidence>
<dbReference type="SUPFAM" id="SSF55729">
    <property type="entry name" value="Acyl-CoA N-acyltransferases (Nat)"/>
    <property type="match status" value="1"/>
</dbReference>
<dbReference type="PROSITE" id="PS51186">
    <property type="entry name" value="GNAT"/>
    <property type="match status" value="1"/>
</dbReference>
<dbReference type="Gene3D" id="3.40.630.30">
    <property type="match status" value="1"/>
</dbReference>
<dbReference type="GO" id="GO:0016747">
    <property type="term" value="F:acyltransferase activity, transferring groups other than amino-acyl groups"/>
    <property type="evidence" value="ECO:0007669"/>
    <property type="project" value="InterPro"/>
</dbReference>
<comment type="caution">
    <text evidence="2">The sequence shown here is derived from an EMBL/GenBank/DDBJ whole genome shotgun (WGS) entry which is preliminary data.</text>
</comment>
<evidence type="ECO:0000313" key="2">
    <source>
        <dbReference type="EMBL" id="KAK3257609.1"/>
    </source>
</evidence>
<dbReference type="EMBL" id="LGRX02020325">
    <property type="protein sequence ID" value="KAK3257609.1"/>
    <property type="molecule type" value="Genomic_DNA"/>
</dbReference>
<dbReference type="CDD" id="cd04301">
    <property type="entry name" value="NAT_SF"/>
    <property type="match status" value="1"/>
</dbReference>
<dbReference type="PANTHER" id="PTHR47876">
    <property type="entry name" value="OS08G0260000 PROTEIN"/>
    <property type="match status" value="1"/>
</dbReference>
<reference evidence="2 3" key="1">
    <citation type="journal article" date="2015" name="Genome Biol. Evol.">
        <title>Comparative Genomics of a Bacterivorous Green Alga Reveals Evolutionary Causalities and Consequences of Phago-Mixotrophic Mode of Nutrition.</title>
        <authorList>
            <person name="Burns J.A."/>
            <person name="Paasch A."/>
            <person name="Narechania A."/>
            <person name="Kim E."/>
        </authorList>
    </citation>
    <scope>NUCLEOTIDE SEQUENCE [LARGE SCALE GENOMIC DNA]</scope>
    <source>
        <strain evidence="2 3">PLY_AMNH</strain>
    </source>
</reference>
<proteinExistence type="predicted"/>
<dbReference type="Pfam" id="PF00583">
    <property type="entry name" value="Acetyltransf_1"/>
    <property type="match status" value="1"/>
</dbReference>
<feature type="domain" description="N-acetyltransferase" evidence="1">
    <location>
        <begin position="1"/>
        <end position="99"/>
    </location>
</feature>
<keyword evidence="3" id="KW-1185">Reference proteome</keyword>
<protein>
    <recommendedName>
        <fullName evidence="1">N-acetyltransferase domain-containing protein</fullName>
    </recommendedName>
</protein>
<dbReference type="PANTHER" id="PTHR47876:SF2">
    <property type="entry name" value="GCN5-RELATED N-ACETYLTRANSFERASE 7, CHLOROPLASTIC"/>
    <property type="match status" value="1"/>
</dbReference>
<organism evidence="2 3">
    <name type="scientific">Cymbomonas tetramitiformis</name>
    <dbReference type="NCBI Taxonomy" id="36881"/>
    <lineage>
        <taxon>Eukaryota</taxon>
        <taxon>Viridiplantae</taxon>
        <taxon>Chlorophyta</taxon>
        <taxon>Pyramimonadophyceae</taxon>
        <taxon>Pyramimonadales</taxon>
        <taxon>Pyramimonadaceae</taxon>
        <taxon>Cymbomonas</taxon>
    </lineage>
</organism>
<evidence type="ECO:0000313" key="3">
    <source>
        <dbReference type="Proteomes" id="UP001190700"/>
    </source>
</evidence>
<gene>
    <name evidence="2" type="ORF">CYMTET_33315</name>
</gene>
<dbReference type="InterPro" id="IPR000182">
    <property type="entry name" value="GNAT_dom"/>
</dbReference>
<dbReference type="InterPro" id="IPR016181">
    <property type="entry name" value="Acyl_CoA_acyltransferase"/>
</dbReference>
<accession>A0AAE0FDH1</accession>
<sequence length="101" mass="11001">MCLGLVERTQGTGGRGYLSNVCVAPGARRQGIAQCLLEESCRLAPILGVQEIYVHVETCNQPAQALYAASGFEMEAKEDADTASYLDRRPRLLLRKNVCGK</sequence>
<dbReference type="Proteomes" id="UP001190700">
    <property type="component" value="Unassembled WGS sequence"/>
</dbReference>